<dbReference type="PROSITE" id="PS51450">
    <property type="entry name" value="LRR"/>
    <property type="match status" value="1"/>
</dbReference>
<accession>A0A7J7JMI1</accession>
<organism evidence="3 4">
    <name type="scientific">Bugula neritina</name>
    <name type="common">Brown bryozoan</name>
    <name type="synonym">Sertularia neritina</name>
    <dbReference type="NCBI Taxonomy" id="10212"/>
    <lineage>
        <taxon>Eukaryota</taxon>
        <taxon>Metazoa</taxon>
        <taxon>Spiralia</taxon>
        <taxon>Lophotrochozoa</taxon>
        <taxon>Bryozoa</taxon>
        <taxon>Gymnolaemata</taxon>
        <taxon>Cheilostomatida</taxon>
        <taxon>Flustrina</taxon>
        <taxon>Buguloidea</taxon>
        <taxon>Bugulidae</taxon>
        <taxon>Bugula</taxon>
    </lineage>
</organism>
<gene>
    <name evidence="3" type="ORF">EB796_015084</name>
</gene>
<reference evidence="3" key="1">
    <citation type="submission" date="2020-06" db="EMBL/GenBank/DDBJ databases">
        <title>Draft genome of Bugula neritina, a colonial animal packing powerful symbionts and potential medicines.</title>
        <authorList>
            <person name="Rayko M."/>
        </authorList>
    </citation>
    <scope>NUCLEOTIDE SEQUENCE [LARGE SCALE GENOMIC DNA]</scope>
    <source>
        <strain evidence="3">Kwan_BN1</strain>
    </source>
</reference>
<protein>
    <submittedName>
        <fullName evidence="3">LRRC43</fullName>
    </submittedName>
</protein>
<name>A0A7J7JMI1_BUGNE</name>
<comment type="caution">
    <text evidence="3">The sequence shown here is derived from an EMBL/GenBank/DDBJ whole genome shotgun (WGS) entry which is preliminary data.</text>
</comment>
<dbReference type="Pfam" id="PF14580">
    <property type="entry name" value="LRR_9"/>
    <property type="match status" value="1"/>
</dbReference>
<sequence length="384" mass="43063">MVDATEPQFSTTLKDYDAAKSHIETLQEFVSTKHSPWTFDYSWSDEAKSLREIAVKKPELINDSFVHQHFITIRLTDKNIEDVDEQLLKFANLEYLTLSANYIKNVNSKNLPRKLLSLELNSNLVSELFSLCVDPPALVHLGLGNNCLTYVDDYLSGDHWPALLSLDLSYNNLTDLPETLRKLKTLPNLRNIILMGNPLMLTPGYRGFVIDNLKTIDLLDDVRIEADERHRFTQMSGLTEHELCQCKITFSVGQIKNVPKPSELEHPDEQPEFPIITRNYYLEFHYIGESQSHADVFAMGQDGGLDFDPFANIGSGAKRGGLSSISGPAQSGRDELETPMSLAMSDMPQPAPADISADVNQGTFFTALEESVQQPPKTATNVIR</sequence>
<dbReference type="PANTHER" id="PTHR15454:SF19">
    <property type="entry name" value="LEUCINE-RICH REPEAT-CONTAINING PROTEIN 51"/>
    <property type="match status" value="1"/>
</dbReference>
<evidence type="ECO:0000313" key="4">
    <source>
        <dbReference type="Proteomes" id="UP000593567"/>
    </source>
</evidence>
<dbReference type="PANTHER" id="PTHR15454">
    <property type="entry name" value="NISCHARIN RELATED"/>
    <property type="match status" value="1"/>
</dbReference>
<evidence type="ECO:0000256" key="1">
    <source>
        <dbReference type="ARBA" id="ARBA00022614"/>
    </source>
</evidence>
<proteinExistence type="predicted"/>
<dbReference type="AlphaFoldDB" id="A0A7J7JMI1"/>
<dbReference type="Gene3D" id="3.80.10.10">
    <property type="entry name" value="Ribonuclease Inhibitor"/>
    <property type="match status" value="1"/>
</dbReference>
<evidence type="ECO:0000313" key="3">
    <source>
        <dbReference type="EMBL" id="KAF6026608.1"/>
    </source>
</evidence>
<dbReference type="InterPro" id="IPR032675">
    <property type="entry name" value="LRR_dom_sf"/>
</dbReference>
<keyword evidence="4" id="KW-1185">Reference proteome</keyword>
<dbReference type="InterPro" id="IPR001611">
    <property type="entry name" value="Leu-rich_rpt"/>
</dbReference>
<dbReference type="SUPFAM" id="SSF52075">
    <property type="entry name" value="Outer arm dynein light chain 1"/>
    <property type="match status" value="1"/>
</dbReference>
<dbReference type="Proteomes" id="UP000593567">
    <property type="component" value="Unassembled WGS sequence"/>
</dbReference>
<dbReference type="EMBL" id="VXIV02002241">
    <property type="protein sequence ID" value="KAF6026608.1"/>
    <property type="molecule type" value="Genomic_DNA"/>
</dbReference>
<keyword evidence="1" id="KW-0433">Leucine-rich repeat</keyword>
<dbReference type="OrthoDB" id="433501at2759"/>
<evidence type="ECO:0000256" key="2">
    <source>
        <dbReference type="ARBA" id="ARBA00022737"/>
    </source>
</evidence>
<keyword evidence="2" id="KW-0677">Repeat</keyword>
<dbReference type="GO" id="GO:0005737">
    <property type="term" value="C:cytoplasm"/>
    <property type="evidence" value="ECO:0007669"/>
    <property type="project" value="TreeGrafter"/>
</dbReference>